<dbReference type="EMBL" id="SLUO01000003">
    <property type="protein sequence ID" value="TCL60121.1"/>
    <property type="molecule type" value="Genomic_DNA"/>
</dbReference>
<sequence>MDIMERINIMKDYDLIDQIIYNDLAAIIDVFKESGILLNEENAGIMITHIASAFIRNKTKEKIESLDREIIKDMQNDPMFDEACRIFCMIKSRIQNHFNEIEREFALVHICTVLNNM</sequence>
<evidence type="ECO:0000313" key="2">
    <source>
        <dbReference type="Proteomes" id="UP000295718"/>
    </source>
</evidence>
<dbReference type="InterPro" id="IPR036634">
    <property type="entry name" value="PRD_sf"/>
</dbReference>
<dbReference type="SUPFAM" id="SSF63520">
    <property type="entry name" value="PTS-regulatory domain, PRD"/>
    <property type="match status" value="1"/>
</dbReference>
<gene>
    <name evidence="1" type="ORF">EDD76_103314</name>
</gene>
<keyword evidence="2" id="KW-1185">Reference proteome</keyword>
<evidence type="ECO:0008006" key="3">
    <source>
        <dbReference type="Google" id="ProtNLM"/>
    </source>
</evidence>
<evidence type="ECO:0000313" key="1">
    <source>
        <dbReference type="EMBL" id="TCL60121.1"/>
    </source>
</evidence>
<organism evidence="1 2">
    <name type="scientific">Kineothrix alysoides</name>
    <dbReference type="NCBI Taxonomy" id="1469948"/>
    <lineage>
        <taxon>Bacteria</taxon>
        <taxon>Bacillati</taxon>
        <taxon>Bacillota</taxon>
        <taxon>Clostridia</taxon>
        <taxon>Lachnospirales</taxon>
        <taxon>Lachnospiraceae</taxon>
        <taxon>Kineothrix</taxon>
    </lineage>
</organism>
<dbReference type="AlphaFoldDB" id="A0A4R1R3T7"/>
<dbReference type="RefSeq" id="WP_031389504.1">
    <property type="nucleotide sequence ID" value="NZ_JPNB01000001.1"/>
</dbReference>
<name>A0A4R1R3T7_9FIRM</name>
<comment type="caution">
    <text evidence="1">The sequence shown here is derived from an EMBL/GenBank/DDBJ whole genome shotgun (WGS) entry which is preliminary data.</text>
</comment>
<dbReference type="STRING" id="1469948.GCA_000732725_00747"/>
<proteinExistence type="predicted"/>
<protein>
    <recommendedName>
        <fullName evidence="3">PRD domain-containing protein</fullName>
    </recommendedName>
</protein>
<dbReference type="Proteomes" id="UP000295718">
    <property type="component" value="Unassembled WGS sequence"/>
</dbReference>
<reference evidence="1 2" key="1">
    <citation type="submission" date="2019-03" db="EMBL/GenBank/DDBJ databases">
        <title>Genomic Encyclopedia of Type Strains, Phase IV (KMG-IV): sequencing the most valuable type-strain genomes for metagenomic binning, comparative biology and taxonomic classification.</title>
        <authorList>
            <person name="Goeker M."/>
        </authorList>
    </citation>
    <scope>NUCLEOTIDE SEQUENCE [LARGE SCALE GENOMIC DNA]</scope>
    <source>
        <strain evidence="1 2">DSM 100556</strain>
    </source>
</reference>
<dbReference type="GO" id="GO:0006355">
    <property type="term" value="P:regulation of DNA-templated transcription"/>
    <property type="evidence" value="ECO:0007669"/>
    <property type="project" value="InterPro"/>
</dbReference>
<dbReference type="OrthoDB" id="3192572at2"/>
<dbReference type="Gene3D" id="1.10.1790.10">
    <property type="entry name" value="PRD domain"/>
    <property type="match status" value="1"/>
</dbReference>
<accession>A0A4R1R3T7</accession>